<organism evidence="6 7">
    <name type="scientific">Fusarium piperis</name>
    <dbReference type="NCBI Taxonomy" id="1435070"/>
    <lineage>
        <taxon>Eukaryota</taxon>
        <taxon>Fungi</taxon>
        <taxon>Dikarya</taxon>
        <taxon>Ascomycota</taxon>
        <taxon>Pezizomycotina</taxon>
        <taxon>Sordariomycetes</taxon>
        <taxon>Hypocreomycetidae</taxon>
        <taxon>Hypocreales</taxon>
        <taxon>Nectriaceae</taxon>
        <taxon>Fusarium</taxon>
        <taxon>Fusarium solani species complex</taxon>
    </lineage>
</organism>
<keyword evidence="7" id="KW-1185">Reference proteome</keyword>
<evidence type="ECO:0000256" key="1">
    <source>
        <dbReference type="ARBA" id="ARBA00022723"/>
    </source>
</evidence>
<accession>A0A9W8WEA8</accession>
<dbReference type="PANTHER" id="PTHR23235:SF120">
    <property type="entry name" value="KRUPPEL-LIKE FACTOR 15"/>
    <property type="match status" value="1"/>
</dbReference>
<gene>
    <name evidence="6" type="ORF">N0V84_005106</name>
</gene>
<dbReference type="Proteomes" id="UP001140502">
    <property type="component" value="Unassembled WGS sequence"/>
</dbReference>
<dbReference type="SUPFAM" id="SSF57667">
    <property type="entry name" value="beta-beta-alpha zinc fingers"/>
    <property type="match status" value="1"/>
</dbReference>
<dbReference type="OrthoDB" id="5095988at2759"/>
<dbReference type="PROSITE" id="PS00028">
    <property type="entry name" value="ZINC_FINGER_C2H2_1"/>
    <property type="match status" value="1"/>
</dbReference>
<reference evidence="6" key="1">
    <citation type="submission" date="2022-10" db="EMBL/GenBank/DDBJ databases">
        <title>Tapping the CABI collections for fungal endophytes: first genome assemblies for Collariella, Neodidymelliopsis, Ascochyta clinopodiicola, Didymella pomorum, Didymosphaeria variabile, Neocosmospora piperis and Neocucurbitaria cava.</title>
        <authorList>
            <person name="Hill R."/>
        </authorList>
    </citation>
    <scope>NUCLEOTIDE SEQUENCE</scope>
    <source>
        <strain evidence="6">IMI 366586</strain>
    </source>
</reference>
<dbReference type="GO" id="GO:0008270">
    <property type="term" value="F:zinc ion binding"/>
    <property type="evidence" value="ECO:0007669"/>
    <property type="project" value="UniProtKB-KW"/>
</dbReference>
<evidence type="ECO:0000256" key="4">
    <source>
        <dbReference type="PROSITE-ProRule" id="PRU00042"/>
    </source>
</evidence>
<dbReference type="GO" id="GO:0000978">
    <property type="term" value="F:RNA polymerase II cis-regulatory region sequence-specific DNA binding"/>
    <property type="evidence" value="ECO:0007669"/>
    <property type="project" value="TreeGrafter"/>
</dbReference>
<dbReference type="AlphaFoldDB" id="A0A9W8WEA8"/>
<dbReference type="GO" id="GO:0000981">
    <property type="term" value="F:DNA-binding transcription factor activity, RNA polymerase II-specific"/>
    <property type="evidence" value="ECO:0007669"/>
    <property type="project" value="TreeGrafter"/>
</dbReference>
<name>A0A9W8WEA8_9HYPO</name>
<dbReference type="InterPro" id="IPR013087">
    <property type="entry name" value="Znf_C2H2_type"/>
</dbReference>
<evidence type="ECO:0000313" key="7">
    <source>
        <dbReference type="Proteomes" id="UP001140502"/>
    </source>
</evidence>
<dbReference type="SMART" id="SM00355">
    <property type="entry name" value="ZnF_C2H2"/>
    <property type="match status" value="2"/>
</dbReference>
<protein>
    <recommendedName>
        <fullName evidence="5">C2H2-type domain-containing protein</fullName>
    </recommendedName>
</protein>
<evidence type="ECO:0000256" key="3">
    <source>
        <dbReference type="ARBA" id="ARBA00022833"/>
    </source>
</evidence>
<dbReference type="PROSITE" id="PS50157">
    <property type="entry name" value="ZINC_FINGER_C2H2_2"/>
    <property type="match status" value="1"/>
</dbReference>
<keyword evidence="2 4" id="KW-0863">Zinc-finger</keyword>
<evidence type="ECO:0000313" key="6">
    <source>
        <dbReference type="EMBL" id="KAJ4321811.1"/>
    </source>
</evidence>
<dbReference type="EMBL" id="JAPEUR010000090">
    <property type="protein sequence ID" value="KAJ4321811.1"/>
    <property type="molecule type" value="Genomic_DNA"/>
</dbReference>
<dbReference type="Gene3D" id="3.30.160.60">
    <property type="entry name" value="Classic Zinc Finger"/>
    <property type="match status" value="2"/>
</dbReference>
<feature type="domain" description="C2H2-type" evidence="5">
    <location>
        <begin position="96"/>
        <end position="125"/>
    </location>
</feature>
<evidence type="ECO:0000256" key="2">
    <source>
        <dbReference type="ARBA" id="ARBA00022771"/>
    </source>
</evidence>
<dbReference type="PANTHER" id="PTHR23235">
    <property type="entry name" value="KRUEPPEL-LIKE TRANSCRIPTION FACTOR"/>
    <property type="match status" value="1"/>
</dbReference>
<keyword evidence="3" id="KW-0862">Zinc</keyword>
<proteinExistence type="predicted"/>
<sequence>MTPTQMSGFEPTDIYSNWSCASDSPNSFIQSNDEVLEMDHQSSSPYYVTSPRQTRPRQMMVDEIQHKTDELQNAQTQRTRKQSVKPDSVPMDPAWMSCDYAGCNKAFRRKEHLKRHKQSFHGEGPNRFSCEFCGKGQFNRRDNLNNHRKLHARRNSHNRGVEFVADAVMVMEQERRRRAVTKRRKHCNRDLLEEPTT</sequence>
<evidence type="ECO:0000259" key="5">
    <source>
        <dbReference type="PROSITE" id="PS50157"/>
    </source>
</evidence>
<dbReference type="InterPro" id="IPR036236">
    <property type="entry name" value="Znf_C2H2_sf"/>
</dbReference>
<comment type="caution">
    <text evidence="6">The sequence shown here is derived from an EMBL/GenBank/DDBJ whole genome shotgun (WGS) entry which is preliminary data.</text>
</comment>
<dbReference type="Pfam" id="PF00096">
    <property type="entry name" value="zf-C2H2"/>
    <property type="match status" value="1"/>
</dbReference>
<keyword evidence="1" id="KW-0479">Metal-binding</keyword>